<dbReference type="Proteomes" id="UP000694892">
    <property type="component" value="Unassembled WGS sequence"/>
</dbReference>
<name>A0A974GYJ6_XENLA</name>
<evidence type="ECO:0000313" key="2">
    <source>
        <dbReference type="EMBL" id="OCT55337.1"/>
    </source>
</evidence>
<evidence type="ECO:0008006" key="3">
    <source>
        <dbReference type="Google" id="ProtNLM"/>
    </source>
</evidence>
<proteinExistence type="predicted"/>
<gene>
    <name evidence="2" type="ORF">XELAEV_18002869mg</name>
</gene>
<feature type="chain" id="PRO_5037125890" description="Secreted protein" evidence="1">
    <location>
        <begin position="22"/>
        <end position="66"/>
    </location>
</feature>
<organism evidence="2">
    <name type="scientific">Xenopus laevis</name>
    <name type="common">African clawed frog</name>
    <dbReference type="NCBI Taxonomy" id="8355"/>
    <lineage>
        <taxon>Eukaryota</taxon>
        <taxon>Metazoa</taxon>
        <taxon>Chordata</taxon>
        <taxon>Craniata</taxon>
        <taxon>Vertebrata</taxon>
        <taxon>Euteleostomi</taxon>
        <taxon>Amphibia</taxon>
        <taxon>Batrachia</taxon>
        <taxon>Anura</taxon>
        <taxon>Pipoidea</taxon>
        <taxon>Pipidae</taxon>
        <taxon>Xenopodinae</taxon>
        <taxon>Xenopus</taxon>
        <taxon>Xenopus</taxon>
    </lineage>
</organism>
<dbReference type="EMBL" id="KV499516">
    <property type="protein sequence ID" value="OCT55337.1"/>
    <property type="molecule type" value="Genomic_DNA"/>
</dbReference>
<keyword evidence="1" id="KW-0732">Signal</keyword>
<evidence type="ECO:0000256" key="1">
    <source>
        <dbReference type="SAM" id="SignalP"/>
    </source>
</evidence>
<dbReference type="AlphaFoldDB" id="A0A974GYJ6"/>
<feature type="signal peptide" evidence="1">
    <location>
        <begin position="1"/>
        <end position="21"/>
    </location>
</feature>
<reference evidence="2" key="1">
    <citation type="submission" date="2016-05" db="EMBL/GenBank/DDBJ databases">
        <title>WGS assembly of Xenopus laevis.</title>
        <authorList>
            <person name="Session A."/>
            <person name="Uno Y."/>
            <person name="Kwon T."/>
            <person name="Chapman J."/>
            <person name="Toyoda A."/>
            <person name="Takahashi S."/>
            <person name="Fukui A."/>
            <person name="Hikosaka A."/>
            <person name="Putnam N."/>
            <person name="Stites J."/>
            <person name="Van Heeringen S."/>
            <person name="Quigley I."/>
            <person name="Heinz S."/>
            <person name="Hellsten U."/>
            <person name="Lyons J."/>
            <person name="Suzuki A."/>
            <person name="Kondo M."/>
            <person name="Ogino H."/>
            <person name="Ochi H."/>
            <person name="Bogdanovic O."/>
            <person name="Lister R."/>
            <person name="Georgiou G."/>
            <person name="Paranjpe S."/>
            <person name="Van Kruijsbergen I."/>
            <person name="Mozaffari S."/>
            <person name="Shu S."/>
            <person name="Schmutz J."/>
            <person name="Jenkins J."/>
            <person name="Grimwood J."/>
            <person name="Carlson J."/>
            <person name="Mitros T."/>
            <person name="Simakov O."/>
            <person name="Heald R."/>
            <person name="Miller K."/>
            <person name="Haudenschild C."/>
            <person name="Kuroki Y."/>
            <person name="Tanaka T."/>
            <person name="Michiue T."/>
            <person name="Watanabe M."/>
            <person name="Kinoshita T."/>
            <person name="Ohta Y."/>
            <person name="Mawaribuchi S."/>
            <person name="Suzuki Y."/>
            <person name="Haramoto Y."/>
            <person name="Yamamoto T."/>
            <person name="Takagi C."/>
            <person name="Kitzman J."/>
            <person name="Shendure J."/>
            <person name="Nakayama T."/>
            <person name="Izutsu Y."/>
            <person name="Robert J."/>
            <person name="Dichmann D."/>
            <person name="Flajnik M."/>
            <person name="Houston D."/>
            <person name="Marcotte E."/>
            <person name="Wallingford J."/>
            <person name="Ito Y."/>
            <person name="Asashima M."/>
            <person name="Ueno N."/>
            <person name="Matsuda Y."/>
            <person name="Jan Veenstra G."/>
            <person name="Fujiyama A."/>
            <person name="Harland R."/>
            <person name="Taira M."/>
            <person name="Rokhsar D.S."/>
        </authorList>
    </citation>
    <scope>NUCLEOTIDE SEQUENCE</scope>
    <source>
        <strain evidence="2">J</strain>
        <tissue evidence="2">Blood</tissue>
    </source>
</reference>
<sequence length="66" mass="7583">MGEPKQALILCLAFFSPWTSCFVSPETLHFSCPYNPRRGKSQGTKIHLVLFHIVATCRCHYCYFLS</sequence>
<accession>A0A974GYJ6</accession>
<protein>
    <recommendedName>
        <fullName evidence="3">Secreted protein</fullName>
    </recommendedName>
</protein>